<evidence type="ECO:0000256" key="2">
    <source>
        <dbReference type="ARBA" id="ARBA00022490"/>
    </source>
</evidence>
<feature type="binding site" evidence="10">
    <location>
        <position position="313"/>
    </location>
    <ligand>
        <name>S-adenosyl-L-methionine</name>
        <dbReference type="ChEBI" id="CHEBI:59789"/>
    </ligand>
</feature>
<dbReference type="InterPro" id="IPR025792">
    <property type="entry name" value="tRNA_Gua_MeTrfase_euk"/>
</dbReference>
<keyword evidence="6 10" id="KW-0819">tRNA processing</keyword>
<accession>A0AAD9IM26</accession>
<evidence type="ECO:0000313" key="12">
    <source>
        <dbReference type="EMBL" id="KAK2079100.1"/>
    </source>
</evidence>
<proteinExistence type="inferred from homology"/>
<evidence type="ECO:0000259" key="11">
    <source>
        <dbReference type="PROSITE" id="PS51684"/>
    </source>
</evidence>
<feature type="binding site" evidence="10">
    <location>
        <begin position="253"/>
        <end position="254"/>
    </location>
    <ligand>
        <name>S-adenosyl-L-methionine</name>
        <dbReference type="ChEBI" id="CHEBI:59789"/>
    </ligand>
</feature>
<sequence length="422" mass="46757">MAAETAPPAADIVLDKAAFDEVIVVPALRVPKKKCHEFMKRLSGHLLNRPRVRNVEDDDADHPDTKRLLLSPDLSLHDLPEEVTTLVKEEGLDALESSIHVGYDYWPAAAVLKRLLPAGIEVPSAFETVGHIAHLNLRDEALPYKKLIGEVILDKNPRLRTVINKLGNIENEFRVFKMEVLAGEDSTAAVVQQMGHRFHLDFRKVYWNSRLEREHSRLVGTFDPGHTVLDAMAGVGPFAVPAAAGGCRVLANDLNPDSYAFLCTNIQRNKVADKVAAFNLDGGEFIRLAARNALESEAQAALVSVPFHHVIMNLPATAIELCTAFRHAFPAALWAPESLPRVHVYGFVKGDEAQHEQELKSRLESALGAALDQPAAYHRVREVAPNKTMYCVSFVPPVEIAFEDERGPDAKRLKLEEVDYDC</sequence>
<name>A0AAD9IM26_PROWI</name>
<keyword evidence="3 10" id="KW-0489">Methyltransferase</keyword>
<keyword evidence="8 10" id="KW-0539">Nucleus</keyword>
<dbReference type="GO" id="GO:0005634">
    <property type="term" value="C:nucleus"/>
    <property type="evidence" value="ECO:0007669"/>
    <property type="project" value="UniProtKB-SubCell"/>
</dbReference>
<dbReference type="AlphaFoldDB" id="A0AAD9IM26"/>
<comment type="similarity">
    <text evidence="1">Belongs to the class I-like SAM-binding methyltransferase superfamily. TRM5/TYW2 family.</text>
</comment>
<evidence type="ECO:0000256" key="5">
    <source>
        <dbReference type="ARBA" id="ARBA00022691"/>
    </source>
</evidence>
<feature type="binding site" evidence="10">
    <location>
        <begin position="281"/>
        <end position="282"/>
    </location>
    <ligand>
        <name>S-adenosyl-L-methionine</name>
        <dbReference type="ChEBI" id="CHEBI:59789"/>
    </ligand>
</feature>
<keyword evidence="4 10" id="KW-0808">Transferase</keyword>
<evidence type="ECO:0000313" key="13">
    <source>
        <dbReference type="Proteomes" id="UP001255856"/>
    </source>
</evidence>
<keyword evidence="13" id="KW-1185">Reference proteome</keyword>
<comment type="subunit">
    <text evidence="10">Monomer.</text>
</comment>
<dbReference type="Pfam" id="PF25133">
    <property type="entry name" value="TYW2_N_2"/>
    <property type="match status" value="1"/>
</dbReference>
<evidence type="ECO:0000256" key="1">
    <source>
        <dbReference type="ARBA" id="ARBA00009775"/>
    </source>
</evidence>
<feature type="binding site" evidence="10">
    <location>
        <position position="215"/>
    </location>
    <ligand>
        <name>S-adenosyl-L-methionine</name>
        <dbReference type="ChEBI" id="CHEBI:59789"/>
    </ligand>
</feature>
<evidence type="ECO:0000256" key="4">
    <source>
        <dbReference type="ARBA" id="ARBA00022679"/>
    </source>
</evidence>
<dbReference type="FunFam" id="3.30.300.110:FF:000001">
    <property type="entry name" value="tRNA (guanine(37)-N1)-methyltransferase"/>
    <property type="match status" value="1"/>
</dbReference>
<protein>
    <recommendedName>
        <fullName evidence="10">tRNA (guanine(37)-N1)-methyltransferase</fullName>
        <ecNumber evidence="10">2.1.1.228</ecNumber>
    </recommendedName>
    <alternativeName>
        <fullName evidence="10">M1G-methyltransferase</fullName>
    </alternativeName>
    <alternativeName>
        <fullName evidence="10">tRNA [GM37] methyltransferase</fullName>
    </alternativeName>
    <alternativeName>
        <fullName evidence="10">tRNA methyltransferase 5 homolog</fullName>
    </alternativeName>
</protein>
<evidence type="ECO:0000256" key="7">
    <source>
        <dbReference type="ARBA" id="ARBA00023128"/>
    </source>
</evidence>
<feature type="domain" description="SAM-dependent methyltransferase TRM5/TYW2-type" evidence="11">
    <location>
        <begin position="126"/>
        <end position="398"/>
    </location>
</feature>
<dbReference type="PROSITE" id="PS51684">
    <property type="entry name" value="SAM_MT_TRM5_TYW2"/>
    <property type="match status" value="1"/>
</dbReference>
<dbReference type="PANTHER" id="PTHR23245">
    <property type="entry name" value="TRNA METHYLTRANSFERASE"/>
    <property type="match status" value="1"/>
</dbReference>
<dbReference type="PANTHER" id="PTHR23245:SF36">
    <property type="entry name" value="TRNA (GUANINE(37)-N1)-METHYLTRANSFERASE"/>
    <property type="match status" value="1"/>
</dbReference>
<dbReference type="Gene3D" id="3.40.50.150">
    <property type="entry name" value="Vaccinia Virus protein VP39"/>
    <property type="match status" value="1"/>
</dbReference>
<dbReference type="Pfam" id="PF02475">
    <property type="entry name" value="TRM5-TYW2_MTfase"/>
    <property type="match status" value="1"/>
</dbReference>
<evidence type="ECO:0000256" key="3">
    <source>
        <dbReference type="ARBA" id="ARBA00022603"/>
    </source>
</evidence>
<dbReference type="CDD" id="cd02440">
    <property type="entry name" value="AdoMet_MTases"/>
    <property type="match status" value="1"/>
</dbReference>
<dbReference type="SUPFAM" id="SSF53335">
    <property type="entry name" value="S-adenosyl-L-methionine-dependent methyltransferases"/>
    <property type="match status" value="1"/>
</dbReference>
<evidence type="ECO:0000256" key="10">
    <source>
        <dbReference type="HAMAP-Rule" id="MF_03152"/>
    </source>
</evidence>
<reference evidence="12" key="1">
    <citation type="submission" date="2021-01" db="EMBL/GenBank/DDBJ databases">
        <authorList>
            <person name="Eckstrom K.M.E."/>
        </authorList>
    </citation>
    <scope>NUCLEOTIDE SEQUENCE</scope>
    <source>
        <strain evidence="12">UVCC 0001</strain>
    </source>
</reference>
<dbReference type="HAMAP" id="MF_03152">
    <property type="entry name" value="TRM5"/>
    <property type="match status" value="1"/>
</dbReference>
<keyword evidence="2 10" id="KW-0963">Cytoplasm</keyword>
<dbReference type="Proteomes" id="UP001255856">
    <property type="component" value="Unassembled WGS sequence"/>
</dbReference>
<dbReference type="EMBL" id="JASFZW010000003">
    <property type="protein sequence ID" value="KAK2079100.1"/>
    <property type="molecule type" value="Genomic_DNA"/>
</dbReference>
<dbReference type="GO" id="GO:0052906">
    <property type="term" value="F:tRNA (guanine(37)-N1)-methyltransferase activity"/>
    <property type="evidence" value="ECO:0007669"/>
    <property type="project" value="UniProtKB-UniRule"/>
</dbReference>
<organism evidence="12 13">
    <name type="scientific">Prototheca wickerhamii</name>
    <dbReference type="NCBI Taxonomy" id="3111"/>
    <lineage>
        <taxon>Eukaryota</taxon>
        <taxon>Viridiplantae</taxon>
        <taxon>Chlorophyta</taxon>
        <taxon>core chlorophytes</taxon>
        <taxon>Trebouxiophyceae</taxon>
        <taxon>Chlorellales</taxon>
        <taxon>Chlorellaceae</taxon>
        <taxon>Prototheca</taxon>
    </lineage>
</organism>
<comment type="similarity">
    <text evidence="10">Belongs to the TRM5 / TYW2 family.</text>
</comment>
<evidence type="ECO:0000256" key="6">
    <source>
        <dbReference type="ARBA" id="ARBA00022694"/>
    </source>
</evidence>
<comment type="function">
    <text evidence="10">Specifically methylates the N1 position of guanosine-37 in various cytoplasmic and mitochondrial tRNAs. Methylation is not dependent on the nature of the nucleoside 5' of the target nucleoside. This is the first step in the biosynthesis of wybutosine (yW), a modified base adjacent to the anticodon of tRNAs and required for accurate decoding.</text>
</comment>
<gene>
    <name evidence="12" type="ORF">QBZ16_002790</name>
</gene>
<dbReference type="InterPro" id="IPR029063">
    <property type="entry name" value="SAM-dependent_MTases_sf"/>
</dbReference>
<dbReference type="GO" id="GO:0002939">
    <property type="term" value="P:tRNA N1-guanine methylation"/>
    <property type="evidence" value="ECO:0007669"/>
    <property type="project" value="TreeGrafter"/>
</dbReference>
<dbReference type="Gene3D" id="3.30.300.110">
    <property type="entry name" value="Met-10+ protein-like domains"/>
    <property type="match status" value="1"/>
</dbReference>
<evidence type="ECO:0000256" key="8">
    <source>
        <dbReference type="ARBA" id="ARBA00023242"/>
    </source>
</evidence>
<keyword evidence="7 10" id="KW-0496">Mitochondrion</keyword>
<comment type="catalytic activity">
    <reaction evidence="9 10">
        <text>guanosine(37) in tRNA + S-adenosyl-L-methionine = N(1)-methylguanosine(37) in tRNA + S-adenosyl-L-homocysteine + H(+)</text>
        <dbReference type="Rhea" id="RHEA:36899"/>
        <dbReference type="Rhea" id="RHEA-COMP:10145"/>
        <dbReference type="Rhea" id="RHEA-COMP:10147"/>
        <dbReference type="ChEBI" id="CHEBI:15378"/>
        <dbReference type="ChEBI" id="CHEBI:57856"/>
        <dbReference type="ChEBI" id="CHEBI:59789"/>
        <dbReference type="ChEBI" id="CHEBI:73542"/>
        <dbReference type="ChEBI" id="CHEBI:74269"/>
        <dbReference type="EC" id="2.1.1.228"/>
    </reaction>
</comment>
<dbReference type="GO" id="GO:0005759">
    <property type="term" value="C:mitochondrial matrix"/>
    <property type="evidence" value="ECO:0007669"/>
    <property type="project" value="UniProtKB-SubCell"/>
</dbReference>
<dbReference type="EC" id="2.1.1.228" evidence="10"/>
<dbReference type="InterPro" id="IPR056744">
    <property type="entry name" value="TRM5/TYW2-like_N"/>
</dbReference>
<dbReference type="GO" id="GO:0070901">
    <property type="term" value="P:mitochondrial tRNA methylation"/>
    <property type="evidence" value="ECO:0007669"/>
    <property type="project" value="UniProtKB-ARBA"/>
</dbReference>
<keyword evidence="5 10" id="KW-0949">S-adenosyl-L-methionine</keyword>
<evidence type="ECO:0000256" key="9">
    <source>
        <dbReference type="ARBA" id="ARBA00047783"/>
    </source>
</evidence>
<comment type="caution">
    <text evidence="12">The sequence shown here is derived from an EMBL/GenBank/DDBJ whole genome shotgun (WGS) entry which is preliminary data.</text>
</comment>
<comment type="subcellular location">
    <subcellularLocation>
        <location evidence="10">Mitochondrion matrix</location>
    </subcellularLocation>
    <subcellularLocation>
        <location evidence="10">Nucleus</location>
    </subcellularLocation>
    <subcellularLocation>
        <location evidence="10">Cytoplasm</location>
    </subcellularLocation>
    <text evidence="10">Predominantly in the mitochondria and in the nucleus.</text>
</comment>
<dbReference type="InterPro" id="IPR056743">
    <property type="entry name" value="TRM5-TYW2-like_MTfase"/>
</dbReference>
<dbReference type="InterPro" id="IPR030382">
    <property type="entry name" value="MeTrfase_TRM5/TYW2"/>
</dbReference>